<comment type="caution">
    <text evidence="3">The sequence shown here is derived from an EMBL/GenBank/DDBJ whole genome shotgun (WGS) entry which is preliminary data.</text>
</comment>
<accession>A0ABV2EMR7</accession>
<dbReference type="PROSITE" id="PS50404">
    <property type="entry name" value="GST_NTER"/>
    <property type="match status" value="1"/>
</dbReference>
<sequence>MKLYDTPIAPNPRRVRWVMAEKGIDDIEVVALNLIQGEHKQADYLEKAGLPNVPALEMDDGVTITESIAICRYLESIYPEPNLFGGDVHETAVIEMWMRRAEMLVATPFMLAVRHTHPALAALETQNPPVADYNRDMGLRGLRVLDRRLAQSEWLGGERLTIADIVAFIGIDFTRMIKLPMPEEMTHLGRWMQAMRERPAAKAGMS</sequence>
<protein>
    <submittedName>
        <fullName evidence="3">Glutathione S-transferase</fullName>
    </submittedName>
</protein>
<dbReference type="InterPro" id="IPR004045">
    <property type="entry name" value="Glutathione_S-Trfase_N"/>
</dbReference>
<dbReference type="SFLD" id="SFLDS00019">
    <property type="entry name" value="Glutathione_Transferase_(cytos"/>
    <property type="match status" value="1"/>
</dbReference>
<dbReference type="InterPro" id="IPR004046">
    <property type="entry name" value="GST_C"/>
</dbReference>
<keyword evidence="4" id="KW-1185">Reference proteome</keyword>
<evidence type="ECO:0000313" key="3">
    <source>
        <dbReference type="EMBL" id="MET3528345.1"/>
    </source>
</evidence>
<dbReference type="InterPro" id="IPR036282">
    <property type="entry name" value="Glutathione-S-Trfase_C_sf"/>
</dbReference>
<dbReference type="Proteomes" id="UP001549110">
    <property type="component" value="Unassembled WGS sequence"/>
</dbReference>
<feature type="domain" description="GST N-terminal" evidence="1">
    <location>
        <begin position="1"/>
        <end position="82"/>
    </location>
</feature>
<evidence type="ECO:0000259" key="2">
    <source>
        <dbReference type="PROSITE" id="PS50405"/>
    </source>
</evidence>
<dbReference type="PROSITE" id="PS50405">
    <property type="entry name" value="GST_CTER"/>
    <property type="match status" value="1"/>
</dbReference>
<evidence type="ECO:0000259" key="1">
    <source>
        <dbReference type="PROSITE" id="PS50404"/>
    </source>
</evidence>
<dbReference type="EMBL" id="JBEPLU010000003">
    <property type="protein sequence ID" value="MET3528345.1"/>
    <property type="molecule type" value="Genomic_DNA"/>
</dbReference>
<feature type="domain" description="GST C-terminal" evidence="2">
    <location>
        <begin position="87"/>
        <end position="206"/>
    </location>
</feature>
<dbReference type="Pfam" id="PF00043">
    <property type="entry name" value="GST_C"/>
    <property type="match status" value="1"/>
</dbReference>
<organism evidence="3 4">
    <name type="scientific">Phenylobacterium koreense</name>
    <dbReference type="NCBI Taxonomy" id="266125"/>
    <lineage>
        <taxon>Bacteria</taxon>
        <taxon>Pseudomonadati</taxon>
        <taxon>Pseudomonadota</taxon>
        <taxon>Alphaproteobacteria</taxon>
        <taxon>Caulobacterales</taxon>
        <taxon>Caulobacteraceae</taxon>
        <taxon>Phenylobacterium</taxon>
    </lineage>
</organism>
<dbReference type="InterPro" id="IPR036249">
    <property type="entry name" value="Thioredoxin-like_sf"/>
</dbReference>
<dbReference type="RefSeq" id="WP_331932923.1">
    <property type="nucleotide sequence ID" value="NZ_JBEPLU010000003.1"/>
</dbReference>
<reference evidence="3 4" key="1">
    <citation type="submission" date="2024-06" db="EMBL/GenBank/DDBJ databases">
        <title>Genomic Encyclopedia of Type Strains, Phase IV (KMG-IV): sequencing the most valuable type-strain genomes for metagenomic binning, comparative biology and taxonomic classification.</title>
        <authorList>
            <person name="Goeker M."/>
        </authorList>
    </citation>
    <scope>NUCLEOTIDE SEQUENCE [LARGE SCALE GENOMIC DNA]</scope>
    <source>
        <strain evidence="3 4">DSM 17809</strain>
    </source>
</reference>
<dbReference type="Gene3D" id="3.40.30.10">
    <property type="entry name" value="Glutaredoxin"/>
    <property type="match status" value="1"/>
</dbReference>
<dbReference type="Pfam" id="PF13417">
    <property type="entry name" value="GST_N_3"/>
    <property type="match status" value="1"/>
</dbReference>
<dbReference type="SUPFAM" id="SSF47616">
    <property type="entry name" value="GST C-terminal domain-like"/>
    <property type="match status" value="1"/>
</dbReference>
<dbReference type="SFLD" id="SFLDG00358">
    <property type="entry name" value="Main_(cytGST)"/>
    <property type="match status" value="1"/>
</dbReference>
<gene>
    <name evidence="3" type="ORF">ABID41_003484</name>
</gene>
<evidence type="ECO:0000313" key="4">
    <source>
        <dbReference type="Proteomes" id="UP001549110"/>
    </source>
</evidence>
<dbReference type="PANTHER" id="PTHR44051:SF8">
    <property type="entry name" value="GLUTATHIONE S-TRANSFERASE GSTA"/>
    <property type="match status" value="1"/>
</dbReference>
<dbReference type="InterPro" id="IPR034345">
    <property type="entry name" value="Gtt2-like_N"/>
</dbReference>
<name>A0ABV2EMR7_9CAUL</name>
<dbReference type="Gene3D" id="1.20.1050.10">
    <property type="match status" value="1"/>
</dbReference>
<dbReference type="InterPro" id="IPR040079">
    <property type="entry name" value="Glutathione_S-Trfase"/>
</dbReference>
<dbReference type="InterPro" id="IPR010987">
    <property type="entry name" value="Glutathione-S-Trfase_C-like"/>
</dbReference>
<dbReference type="PANTHER" id="PTHR44051">
    <property type="entry name" value="GLUTATHIONE S-TRANSFERASE-RELATED"/>
    <property type="match status" value="1"/>
</dbReference>
<dbReference type="CDD" id="cd03051">
    <property type="entry name" value="GST_N_GTT2_like"/>
    <property type="match status" value="1"/>
</dbReference>
<proteinExistence type="predicted"/>
<dbReference type="SUPFAM" id="SSF52833">
    <property type="entry name" value="Thioredoxin-like"/>
    <property type="match status" value="1"/>
</dbReference>